<organism evidence="13 14">
    <name type="scientific">Paenibacillus sepulcri</name>
    <dbReference type="NCBI Taxonomy" id="359917"/>
    <lineage>
        <taxon>Bacteria</taxon>
        <taxon>Bacillati</taxon>
        <taxon>Bacillota</taxon>
        <taxon>Bacilli</taxon>
        <taxon>Bacillales</taxon>
        <taxon>Paenibacillaceae</taxon>
        <taxon>Paenibacillus</taxon>
    </lineage>
</organism>
<gene>
    <name evidence="13" type="ORF">K0U00_32185</name>
</gene>
<protein>
    <recommendedName>
        <fullName evidence="2">Mannitol-specific phosphotransferase enzyme IIA component</fullName>
    </recommendedName>
    <alternativeName>
        <fullName evidence="10">EIIA</fullName>
    </alternativeName>
    <alternativeName>
        <fullName evidence="11">EIII</fullName>
    </alternativeName>
    <alternativeName>
        <fullName evidence="9">PTS system mannitol-specific EIIA component</fullName>
    </alternativeName>
</protein>
<proteinExistence type="predicted"/>
<keyword evidence="5 13" id="KW-0762">Sugar transport</keyword>
<reference evidence="13 14" key="1">
    <citation type="submission" date="2021-07" db="EMBL/GenBank/DDBJ databases">
        <title>Paenibacillus radiodurans sp. nov., isolated from the southeastern edge of Tengger Desert.</title>
        <authorList>
            <person name="Zhang G."/>
        </authorList>
    </citation>
    <scope>NUCLEOTIDE SEQUENCE [LARGE SCALE GENOMIC DNA]</scope>
    <source>
        <strain evidence="13 14">CCM 7311</strain>
    </source>
</reference>
<dbReference type="PANTHER" id="PTHR30181">
    <property type="entry name" value="MANNITOL PERMEASE IIC COMPONENT"/>
    <property type="match status" value="1"/>
</dbReference>
<name>A0ABS7CCW4_9BACL</name>
<dbReference type="RefSeq" id="WP_210045536.1">
    <property type="nucleotide sequence ID" value="NZ_JBHLVU010000004.1"/>
</dbReference>
<keyword evidence="7" id="KW-0598">Phosphotransferase system</keyword>
<keyword evidence="4" id="KW-0597">Phosphoprotein</keyword>
<feature type="domain" description="PTS EIIA type-2" evidence="12">
    <location>
        <begin position="2"/>
        <end position="142"/>
    </location>
</feature>
<evidence type="ECO:0000256" key="11">
    <source>
        <dbReference type="ARBA" id="ARBA00030962"/>
    </source>
</evidence>
<evidence type="ECO:0000256" key="1">
    <source>
        <dbReference type="ARBA" id="ARBA00002434"/>
    </source>
</evidence>
<evidence type="ECO:0000256" key="10">
    <source>
        <dbReference type="ARBA" id="ARBA00030956"/>
    </source>
</evidence>
<dbReference type="EMBL" id="JAHZIK010001312">
    <property type="protein sequence ID" value="MBW7458714.1"/>
    <property type="molecule type" value="Genomic_DNA"/>
</dbReference>
<dbReference type="PROSITE" id="PS51094">
    <property type="entry name" value="PTS_EIIA_TYPE_2"/>
    <property type="match status" value="1"/>
</dbReference>
<evidence type="ECO:0000256" key="9">
    <source>
        <dbReference type="ARBA" id="ARBA00029908"/>
    </source>
</evidence>
<evidence type="ECO:0000256" key="2">
    <source>
        <dbReference type="ARBA" id="ARBA00014783"/>
    </source>
</evidence>
<dbReference type="InterPro" id="IPR050893">
    <property type="entry name" value="Sugar_PTS"/>
</dbReference>
<keyword evidence="3" id="KW-0813">Transport</keyword>
<evidence type="ECO:0000259" key="12">
    <source>
        <dbReference type="PROSITE" id="PS51094"/>
    </source>
</evidence>
<evidence type="ECO:0000256" key="5">
    <source>
        <dbReference type="ARBA" id="ARBA00022597"/>
    </source>
</evidence>
<keyword evidence="14" id="KW-1185">Reference proteome</keyword>
<dbReference type="PROSITE" id="PS00372">
    <property type="entry name" value="PTS_EIIA_TYPE_2_HIS"/>
    <property type="match status" value="1"/>
</dbReference>
<dbReference type="SUPFAM" id="SSF55804">
    <property type="entry name" value="Phoshotransferase/anion transport protein"/>
    <property type="match status" value="1"/>
</dbReference>
<evidence type="ECO:0000313" key="14">
    <source>
        <dbReference type="Proteomes" id="UP001519887"/>
    </source>
</evidence>
<evidence type="ECO:0000256" key="8">
    <source>
        <dbReference type="ARBA" id="ARBA00022777"/>
    </source>
</evidence>
<dbReference type="InterPro" id="IPR002178">
    <property type="entry name" value="PTS_EIIA_type-2_dom"/>
</dbReference>
<dbReference type="CDD" id="cd00211">
    <property type="entry name" value="PTS_IIA_fru"/>
    <property type="match status" value="1"/>
</dbReference>
<keyword evidence="6" id="KW-0808">Transferase</keyword>
<evidence type="ECO:0000256" key="7">
    <source>
        <dbReference type="ARBA" id="ARBA00022683"/>
    </source>
</evidence>
<dbReference type="Pfam" id="PF00359">
    <property type="entry name" value="PTS_EIIA_2"/>
    <property type="match status" value="1"/>
</dbReference>
<dbReference type="Proteomes" id="UP001519887">
    <property type="component" value="Unassembled WGS sequence"/>
</dbReference>
<keyword evidence="8" id="KW-0418">Kinase</keyword>
<dbReference type="Gene3D" id="3.40.930.10">
    <property type="entry name" value="Mannitol-specific EII, Chain A"/>
    <property type="match status" value="1"/>
</dbReference>
<evidence type="ECO:0000313" key="13">
    <source>
        <dbReference type="EMBL" id="MBW7458714.1"/>
    </source>
</evidence>
<comment type="function">
    <text evidence="1">The phosphoenolpyruvate-dependent sugar phosphotransferase system (sugar PTS), a major carbohydrate active transport system, catalyzes the phosphorylation of incoming sugar substrates concomitantly with their translocation across the cell membrane. The enzyme II CmtAB PTS system is involved in D-mannitol transport.</text>
</comment>
<dbReference type="InterPro" id="IPR016152">
    <property type="entry name" value="PTrfase/Anion_transptr"/>
</dbReference>
<sequence length="145" mass="15688">MSILSRDKVKLNVQVKDKYEAIRVVGQMLVDAGHVPAEYIGKMIEREDSLSTYLGGGLAIPHGTNDARSLIRSTGMSIAIVPDGIDFGEGEPAYLIIGIAAAGDDHLEILTHVAELVSDDDTLETILHTADKDELLRIFEQGMEA</sequence>
<comment type="caution">
    <text evidence="13">The sequence shown here is derived from an EMBL/GenBank/DDBJ whole genome shotgun (WGS) entry which is preliminary data.</text>
</comment>
<dbReference type="PANTHER" id="PTHR30181:SF2">
    <property type="entry name" value="PTS SYSTEM MANNITOL-SPECIFIC EIICBA COMPONENT"/>
    <property type="match status" value="1"/>
</dbReference>
<evidence type="ECO:0000256" key="4">
    <source>
        <dbReference type="ARBA" id="ARBA00022553"/>
    </source>
</evidence>
<evidence type="ECO:0000256" key="6">
    <source>
        <dbReference type="ARBA" id="ARBA00022679"/>
    </source>
</evidence>
<evidence type="ECO:0000256" key="3">
    <source>
        <dbReference type="ARBA" id="ARBA00022448"/>
    </source>
</evidence>
<accession>A0ABS7CCW4</accession>